<organism evidence="1 2">
    <name type="scientific">Micromonospora humidisoli</name>
    <dbReference type="NCBI Taxonomy" id="2807622"/>
    <lineage>
        <taxon>Bacteria</taxon>
        <taxon>Bacillati</taxon>
        <taxon>Actinomycetota</taxon>
        <taxon>Actinomycetes</taxon>
        <taxon>Micromonosporales</taxon>
        <taxon>Micromonosporaceae</taxon>
        <taxon>Micromonospora</taxon>
    </lineage>
</organism>
<comment type="caution">
    <text evidence="1">The sequence shown here is derived from an EMBL/GenBank/DDBJ whole genome shotgun (WGS) entry which is preliminary data.</text>
</comment>
<dbReference type="EMBL" id="JAFEUO010000011">
    <property type="protein sequence ID" value="MBM7086650.1"/>
    <property type="molecule type" value="Genomic_DNA"/>
</dbReference>
<dbReference type="RefSeq" id="WP_204961841.1">
    <property type="nucleotide sequence ID" value="NZ_JAFEUO010000011.1"/>
</dbReference>
<gene>
    <name evidence="1" type="ORF">JQN84_29380</name>
</gene>
<accession>A0ABS2JKR8</accession>
<proteinExistence type="predicted"/>
<dbReference type="Proteomes" id="UP000809587">
    <property type="component" value="Unassembled WGS sequence"/>
</dbReference>
<sequence length="201" mass="22062">MNALDIGHPVFQLELGMDTAAVVRLLGEKYLSMGACWLYSDTPAGCDIQLVFRFGALASVEVKTRAAQSATTVLMVMDRDRIAAAPPYQVFVDREIQRRARRTVEKIVVLHPDDELSPEDLRVVVSFVEVKLGVNASGVLPRVMSYDVVPESITLSFGMAVLAKLVSEGEIACHPANPAWVGEFSIRGNPRVVLVCYEQDL</sequence>
<evidence type="ECO:0008006" key="3">
    <source>
        <dbReference type="Google" id="ProtNLM"/>
    </source>
</evidence>
<evidence type="ECO:0000313" key="2">
    <source>
        <dbReference type="Proteomes" id="UP000809587"/>
    </source>
</evidence>
<protein>
    <recommendedName>
        <fullName evidence="3">DUF4365 domain-containing protein</fullName>
    </recommendedName>
</protein>
<keyword evidence="2" id="KW-1185">Reference proteome</keyword>
<name>A0ABS2JKR8_9ACTN</name>
<evidence type="ECO:0000313" key="1">
    <source>
        <dbReference type="EMBL" id="MBM7086650.1"/>
    </source>
</evidence>
<reference evidence="1 2" key="1">
    <citation type="submission" date="2021-02" db="EMBL/GenBank/DDBJ databases">
        <authorList>
            <person name="Lee D.-H."/>
        </authorList>
    </citation>
    <scope>NUCLEOTIDE SEQUENCE [LARGE SCALE GENOMIC DNA]</scope>
    <source>
        <strain evidence="1 2">MMS20-R2-29</strain>
    </source>
</reference>